<evidence type="ECO:0000256" key="2">
    <source>
        <dbReference type="ARBA" id="ARBA00009045"/>
    </source>
</evidence>
<dbReference type="InterPro" id="IPR022764">
    <property type="entry name" value="Peptidase_S54_rhomboid_dom"/>
</dbReference>
<dbReference type="PANTHER" id="PTHR43731">
    <property type="entry name" value="RHOMBOID PROTEASE"/>
    <property type="match status" value="1"/>
</dbReference>
<evidence type="ECO:0000259" key="9">
    <source>
        <dbReference type="Pfam" id="PF01694"/>
    </source>
</evidence>
<evidence type="ECO:0000256" key="5">
    <source>
        <dbReference type="ARBA" id="ARBA00022989"/>
    </source>
</evidence>
<organism evidence="10 11">
    <name type="scientific">Fonsecaea pedrosoi CBS 271.37</name>
    <dbReference type="NCBI Taxonomy" id="1442368"/>
    <lineage>
        <taxon>Eukaryota</taxon>
        <taxon>Fungi</taxon>
        <taxon>Dikarya</taxon>
        <taxon>Ascomycota</taxon>
        <taxon>Pezizomycotina</taxon>
        <taxon>Eurotiomycetes</taxon>
        <taxon>Chaetothyriomycetidae</taxon>
        <taxon>Chaetothyriales</taxon>
        <taxon>Herpotrichiellaceae</taxon>
        <taxon>Fonsecaea</taxon>
    </lineage>
</organism>
<dbReference type="InterPro" id="IPR050925">
    <property type="entry name" value="Rhomboid_protease_S54"/>
</dbReference>
<feature type="transmembrane region" description="Helical" evidence="8">
    <location>
        <begin position="156"/>
        <end position="176"/>
    </location>
</feature>
<dbReference type="GeneID" id="25305592"/>
<dbReference type="PANTHER" id="PTHR43731:SF14">
    <property type="entry name" value="PRESENILIN-ASSOCIATED RHOMBOID-LIKE PROTEIN, MITOCHONDRIAL"/>
    <property type="match status" value="1"/>
</dbReference>
<dbReference type="EMBL" id="KN846972">
    <property type="protein sequence ID" value="KIW79490.1"/>
    <property type="molecule type" value="Genomic_DNA"/>
</dbReference>
<accession>A0A0D2GLY9</accession>
<evidence type="ECO:0000256" key="8">
    <source>
        <dbReference type="SAM" id="Phobius"/>
    </source>
</evidence>
<dbReference type="SUPFAM" id="SSF144091">
    <property type="entry name" value="Rhomboid-like"/>
    <property type="match status" value="1"/>
</dbReference>
<evidence type="ECO:0000256" key="4">
    <source>
        <dbReference type="ARBA" id="ARBA00022801"/>
    </source>
</evidence>
<dbReference type="InterPro" id="IPR035952">
    <property type="entry name" value="Rhomboid-like_sf"/>
</dbReference>
<dbReference type="Pfam" id="PF01694">
    <property type="entry name" value="Rhomboid"/>
    <property type="match status" value="1"/>
</dbReference>
<sequence>MGNLPVPPPPPQQYPDGARRPLPSAPSSPRRKMLDDLVTHFTVKLDDVKQHRWWTLVTPAFSHVQTYHILGNLFAFSTFSRMLLAYGIGPVRYAVLILGSAVSGNAAFLYQAAQRQQTQQWQRQRRQPQGTRALGLSGVVMGLGAAVSLATPRFKVLLFGVVPVPVWLLMVLYTVYDSARLDDRASTTGHAAHLGGAAFGVLYYVAALRGQAGLPFAWVFRR</sequence>
<evidence type="ECO:0000256" key="6">
    <source>
        <dbReference type="ARBA" id="ARBA00023136"/>
    </source>
</evidence>
<dbReference type="OrthoDB" id="418595at2759"/>
<evidence type="ECO:0000313" key="10">
    <source>
        <dbReference type="EMBL" id="KIW79490.1"/>
    </source>
</evidence>
<keyword evidence="3 8" id="KW-0812">Transmembrane</keyword>
<comment type="subcellular location">
    <subcellularLocation>
        <location evidence="1">Membrane</location>
        <topology evidence="1">Multi-pass membrane protein</topology>
    </subcellularLocation>
</comment>
<gene>
    <name evidence="10" type="ORF">Z517_06102</name>
</gene>
<dbReference type="AlphaFoldDB" id="A0A0D2GLY9"/>
<reference evidence="10 11" key="1">
    <citation type="submission" date="2015-01" db="EMBL/GenBank/DDBJ databases">
        <title>The Genome Sequence of Fonsecaea pedrosoi CBS 271.37.</title>
        <authorList>
            <consortium name="The Broad Institute Genomics Platform"/>
            <person name="Cuomo C."/>
            <person name="de Hoog S."/>
            <person name="Gorbushina A."/>
            <person name="Stielow B."/>
            <person name="Teixiera M."/>
            <person name="Abouelleil A."/>
            <person name="Chapman S.B."/>
            <person name="Priest M."/>
            <person name="Young S.K."/>
            <person name="Wortman J."/>
            <person name="Nusbaum C."/>
            <person name="Birren B."/>
        </authorList>
    </citation>
    <scope>NUCLEOTIDE SEQUENCE [LARGE SCALE GENOMIC DNA]</scope>
    <source>
        <strain evidence="10 11">CBS 271.37</strain>
    </source>
</reference>
<feature type="region of interest" description="Disordered" evidence="7">
    <location>
        <begin position="1"/>
        <end position="30"/>
    </location>
</feature>
<evidence type="ECO:0000256" key="7">
    <source>
        <dbReference type="SAM" id="MobiDB-lite"/>
    </source>
</evidence>
<name>A0A0D2GLY9_9EURO</name>
<keyword evidence="6 8" id="KW-0472">Membrane</keyword>
<dbReference type="GO" id="GO:0016020">
    <property type="term" value="C:membrane"/>
    <property type="evidence" value="ECO:0007669"/>
    <property type="project" value="UniProtKB-SubCell"/>
</dbReference>
<feature type="domain" description="Peptidase S54 rhomboid" evidence="9">
    <location>
        <begin position="51"/>
        <end position="207"/>
    </location>
</feature>
<protein>
    <recommendedName>
        <fullName evidence="9">Peptidase S54 rhomboid domain-containing protein</fullName>
    </recommendedName>
</protein>
<evidence type="ECO:0000256" key="3">
    <source>
        <dbReference type="ARBA" id="ARBA00022692"/>
    </source>
</evidence>
<proteinExistence type="inferred from homology"/>
<comment type="similarity">
    <text evidence="2">Belongs to the peptidase S54 family.</text>
</comment>
<dbReference type="STRING" id="1442368.A0A0D2GLY9"/>
<feature type="transmembrane region" description="Helical" evidence="8">
    <location>
        <begin position="94"/>
        <end position="113"/>
    </location>
</feature>
<keyword evidence="5 8" id="KW-1133">Transmembrane helix</keyword>
<dbReference type="RefSeq" id="XP_013283298.1">
    <property type="nucleotide sequence ID" value="XM_013427844.1"/>
</dbReference>
<dbReference type="Gene3D" id="1.20.1540.10">
    <property type="entry name" value="Rhomboid-like"/>
    <property type="match status" value="1"/>
</dbReference>
<feature type="transmembrane region" description="Helical" evidence="8">
    <location>
        <begin position="133"/>
        <end position="150"/>
    </location>
</feature>
<dbReference type="GO" id="GO:0004252">
    <property type="term" value="F:serine-type endopeptidase activity"/>
    <property type="evidence" value="ECO:0007669"/>
    <property type="project" value="InterPro"/>
</dbReference>
<feature type="compositionally biased region" description="Pro residues" evidence="7">
    <location>
        <begin position="1"/>
        <end position="13"/>
    </location>
</feature>
<dbReference type="VEuPathDB" id="FungiDB:Z517_06102"/>
<keyword evidence="4" id="KW-0378">Hydrolase</keyword>
<keyword evidence="11" id="KW-1185">Reference proteome</keyword>
<dbReference type="HOGENOM" id="CLU_055068_7_3_1"/>
<dbReference type="Proteomes" id="UP000053029">
    <property type="component" value="Unassembled WGS sequence"/>
</dbReference>
<evidence type="ECO:0000256" key="1">
    <source>
        <dbReference type="ARBA" id="ARBA00004141"/>
    </source>
</evidence>
<evidence type="ECO:0000313" key="11">
    <source>
        <dbReference type="Proteomes" id="UP000053029"/>
    </source>
</evidence>